<dbReference type="EMBL" id="JBHUDD010000155">
    <property type="protein sequence ID" value="MFD1511186.1"/>
    <property type="molecule type" value="Genomic_DNA"/>
</dbReference>
<reference evidence="2" key="1">
    <citation type="journal article" date="2019" name="Int. J. Syst. Evol. Microbiol.">
        <title>The Global Catalogue of Microorganisms (GCM) 10K type strain sequencing project: providing services to taxonomists for standard genome sequencing and annotation.</title>
        <authorList>
            <consortium name="The Broad Institute Genomics Platform"/>
            <consortium name="The Broad Institute Genome Sequencing Center for Infectious Disease"/>
            <person name="Wu L."/>
            <person name="Ma J."/>
        </authorList>
    </citation>
    <scope>NUCLEOTIDE SEQUENCE [LARGE SCALE GENOMIC DNA]</scope>
    <source>
        <strain evidence="2">CGMCC 1.12477</strain>
    </source>
</reference>
<accession>A0ABW4ELX1</accession>
<protein>
    <submittedName>
        <fullName evidence="1">Uncharacterized protein</fullName>
    </submittedName>
</protein>
<organism evidence="1 2">
    <name type="scientific">Lacimonas salitolerans</name>
    <dbReference type="NCBI Taxonomy" id="1323750"/>
    <lineage>
        <taxon>Bacteria</taxon>
        <taxon>Pseudomonadati</taxon>
        <taxon>Pseudomonadota</taxon>
        <taxon>Alphaproteobacteria</taxon>
        <taxon>Rhodobacterales</taxon>
        <taxon>Paracoccaceae</taxon>
        <taxon>Lacimonas</taxon>
    </lineage>
</organism>
<evidence type="ECO:0000313" key="2">
    <source>
        <dbReference type="Proteomes" id="UP001597186"/>
    </source>
</evidence>
<dbReference type="Proteomes" id="UP001597186">
    <property type="component" value="Unassembled WGS sequence"/>
</dbReference>
<name>A0ABW4ELX1_9RHOB</name>
<proteinExistence type="predicted"/>
<dbReference type="RefSeq" id="WP_379918118.1">
    <property type="nucleotide sequence ID" value="NZ_JBHUDD010000155.1"/>
</dbReference>
<gene>
    <name evidence="1" type="ORF">ACFTOW_17535</name>
</gene>
<sequence length="99" mass="11013">MTGPNLDQRQDFLVKVAPVIADLCQAEEESGRKVPAPSRCMNLAMGLDPKTKAEKVFQERLLRAVWTRWPNALYPVLCAPPPPSPKPDLRVLDCSTEQA</sequence>
<keyword evidence="2" id="KW-1185">Reference proteome</keyword>
<comment type="caution">
    <text evidence="1">The sequence shown here is derived from an EMBL/GenBank/DDBJ whole genome shotgun (WGS) entry which is preliminary data.</text>
</comment>
<evidence type="ECO:0000313" key="1">
    <source>
        <dbReference type="EMBL" id="MFD1511186.1"/>
    </source>
</evidence>